<dbReference type="RefSeq" id="XP_012652858.1">
    <property type="nucleotide sequence ID" value="XM_012797404.1"/>
</dbReference>
<feature type="coiled-coil region" evidence="1">
    <location>
        <begin position="497"/>
        <end position="542"/>
    </location>
</feature>
<dbReference type="OrthoDB" id="10692747at2759"/>
<evidence type="ECO:0000313" key="2">
    <source>
        <dbReference type="EMBL" id="EWS74636.1"/>
    </source>
</evidence>
<name>W7XIH0_TETTS</name>
<keyword evidence="1" id="KW-0175">Coiled coil</keyword>
<gene>
    <name evidence="2" type="ORF">TTHERM_000051969</name>
</gene>
<evidence type="ECO:0000256" key="1">
    <source>
        <dbReference type="SAM" id="Coils"/>
    </source>
</evidence>
<dbReference type="GeneID" id="24437008"/>
<dbReference type="InParanoid" id="W7XIH0"/>
<proteinExistence type="predicted"/>
<dbReference type="KEGG" id="tet:TTHERM_000051969"/>
<dbReference type="EMBL" id="GG662712">
    <property type="protein sequence ID" value="EWS74636.1"/>
    <property type="molecule type" value="Genomic_DNA"/>
</dbReference>
<accession>W7XIH0</accession>
<dbReference type="AlphaFoldDB" id="W7XIH0"/>
<evidence type="ECO:0000313" key="3">
    <source>
        <dbReference type="Proteomes" id="UP000009168"/>
    </source>
</evidence>
<sequence length="1256" mass="147983">MIFNQYEQDSSPSVFNERRNREMKQKIIHKILESSSTKQYQQLANPRNRISSLDAENVKINQYHQYSEKKPAQPTDSQSIIKSLQEELKNLNSQISQSQKQTNEMFQLEMKNNQDNVIYGSANKENILQDIKLQSNSKEMLEYKQVSIDKYKQLLNQLKDLLQMERVDIIKEIQNNMDQDYEKGIKIIKDQLENIQSKKSIAQQTYNLQKSEIDNLSERKSMLKEDLNGKLMQRAELVAQREYLDEILEEFRQKYKQEIEFIEEESKLQYVINNQNQVLQQLTNLKKQKQQISQSQLSQIYQKNDQLFDLYQVLCNSYLAKFEQITQYNNSAKNLETSISNLLNKFNMPTFNESAEKKANRQALNQMIDDSHRNWVGFQHLNFTDKKKFKDEYFKLKNQHKQRLKIFYEWCENIYKLDTSLKLQISLVKKIQTSPPQKLSNESFPSILKSFCQDKCVPETEREEIITQINQYQKIILEQNYLLEQDRDRDQEQMDTINEIEQEILLIQDKKKQTEKELFIIEEEYQQALISLKQNQQILQQKKAILEHTLYLQADQAFGEYLTNEKQIFQTLEKTYGIKAASQIKKEHHKQFVEKIKETQNKRINQLKKIFSDLTQLNKSIEINLSYVENTLFIELNSIESQLITFRKSLQIKQKELQNIQSQEHEFKLKLGIINEAKNIFIDNISKVESFNGSQIILTQNNEQNNNLKSIFQDVSNRVNYQADNSSRILQPQIQNYMPTERTYYLGNKISERQSIEKGRQYNTIDQIGHKESIDTESYRITDIRNLSQNHSFIEGNKIKSRSMFSTIDCTSIDEQNYEGYMSNNQRNQLQKQNYQNYKTCRNSGNEVIQTKSLDHSRRNSMMPISYNSKRQSLNAILQNQNSYHQQNKSINNQQNYNILQYSINGQSQYQNSNSNYSQNTTKQNKISNPVHQQNNILQARSNNLQNILITKEVEENNSHNLKEQLNRFQHKIVKFNLSNTQLKHISILEIIKPLLEGREIYKRIGGNQHGSGQSSINQYKNQYNPFSMENLTPEQCGYVLRVAHLNRHLTKIEFKNYQFGQKGQKQAVHSLDTCISVDHMLRIVVPPTTIDLIKFQKHFDVIKNNNNSNNQVNKTSVDTNSSQLYASTTMNTYNTLKQNDQSFVNNTNISFSNNVQSNNYFTTNSNFVSNNGNNPNTTMTNYSNLSMIHDQNLKMEKIFNGNLYPFQIIMDKGNRLDLIAEGYDTYKVWINCINTLIKHRKALNQVKTKIEFIVL</sequence>
<feature type="coiled-coil region" evidence="1">
    <location>
        <begin position="148"/>
        <end position="226"/>
    </location>
</feature>
<protein>
    <submittedName>
        <fullName evidence="2">Uncharacterized protein</fullName>
    </submittedName>
</protein>
<dbReference type="Proteomes" id="UP000009168">
    <property type="component" value="Unassembled WGS sequence"/>
</dbReference>
<organism evidence="2 3">
    <name type="scientific">Tetrahymena thermophila (strain SB210)</name>
    <dbReference type="NCBI Taxonomy" id="312017"/>
    <lineage>
        <taxon>Eukaryota</taxon>
        <taxon>Sar</taxon>
        <taxon>Alveolata</taxon>
        <taxon>Ciliophora</taxon>
        <taxon>Intramacronucleata</taxon>
        <taxon>Oligohymenophorea</taxon>
        <taxon>Hymenostomatida</taxon>
        <taxon>Tetrahymenina</taxon>
        <taxon>Tetrahymenidae</taxon>
        <taxon>Tetrahymena</taxon>
    </lineage>
</organism>
<reference evidence="3" key="1">
    <citation type="journal article" date="2006" name="PLoS Biol.">
        <title>Macronuclear genome sequence of the ciliate Tetrahymena thermophila, a model eukaryote.</title>
        <authorList>
            <person name="Eisen J.A."/>
            <person name="Coyne R.S."/>
            <person name="Wu M."/>
            <person name="Wu D."/>
            <person name="Thiagarajan M."/>
            <person name="Wortman J.R."/>
            <person name="Badger J.H."/>
            <person name="Ren Q."/>
            <person name="Amedeo P."/>
            <person name="Jones K.M."/>
            <person name="Tallon L.J."/>
            <person name="Delcher A.L."/>
            <person name="Salzberg S.L."/>
            <person name="Silva J.C."/>
            <person name="Haas B.J."/>
            <person name="Majoros W.H."/>
            <person name="Farzad M."/>
            <person name="Carlton J.M."/>
            <person name="Smith R.K. Jr."/>
            <person name="Garg J."/>
            <person name="Pearlman R.E."/>
            <person name="Karrer K.M."/>
            <person name="Sun L."/>
            <person name="Manning G."/>
            <person name="Elde N.C."/>
            <person name="Turkewitz A.P."/>
            <person name="Asai D.J."/>
            <person name="Wilkes D.E."/>
            <person name="Wang Y."/>
            <person name="Cai H."/>
            <person name="Collins K."/>
            <person name="Stewart B.A."/>
            <person name="Lee S.R."/>
            <person name="Wilamowska K."/>
            <person name="Weinberg Z."/>
            <person name="Ruzzo W.L."/>
            <person name="Wloga D."/>
            <person name="Gaertig J."/>
            <person name="Frankel J."/>
            <person name="Tsao C.-C."/>
            <person name="Gorovsky M.A."/>
            <person name="Keeling P.J."/>
            <person name="Waller R.F."/>
            <person name="Patron N.J."/>
            <person name="Cherry J.M."/>
            <person name="Stover N.A."/>
            <person name="Krieger C.J."/>
            <person name="del Toro C."/>
            <person name="Ryder H.F."/>
            <person name="Williamson S.C."/>
            <person name="Barbeau R.A."/>
            <person name="Hamilton E.P."/>
            <person name="Orias E."/>
        </authorList>
    </citation>
    <scope>NUCLEOTIDE SEQUENCE [LARGE SCALE GENOMIC DNA]</scope>
    <source>
        <strain evidence="3">SB210</strain>
    </source>
</reference>
<keyword evidence="3" id="KW-1185">Reference proteome</keyword>